<dbReference type="EMBL" id="CACSLK010023397">
    <property type="protein sequence ID" value="CAA0822451.1"/>
    <property type="molecule type" value="Genomic_DNA"/>
</dbReference>
<feature type="compositionally biased region" description="Pro residues" evidence="1">
    <location>
        <begin position="40"/>
        <end position="62"/>
    </location>
</feature>
<dbReference type="AlphaFoldDB" id="A0A9N7MY42"/>
<gene>
    <name evidence="3" type="ORF">SHERM_19923</name>
</gene>
<feature type="chain" id="PRO_5040198462" evidence="2">
    <location>
        <begin position="21"/>
        <end position="152"/>
    </location>
</feature>
<evidence type="ECO:0000256" key="1">
    <source>
        <dbReference type="SAM" id="MobiDB-lite"/>
    </source>
</evidence>
<dbReference type="GO" id="GO:0005886">
    <property type="term" value="C:plasma membrane"/>
    <property type="evidence" value="ECO:0007669"/>
    <property type="project" value="InterPro"/>
</dbReference>
<evidence type="ECO:0000313" key="4">
    <source>
        <dbReference type="Proteomes" id="UP001153555"/>
    </source>
</evidence>
<organism evidence="3 4">
    <name type="scientific">Striga hermonthica</name>
    <name type="common">Purple witchweed</name>
    <name type="synonym">Buchnera hermonthica</name>
    <dbReference type="NCBI Taxonomy" id="68872"/>
    <lineage>
        <taxon>Eukaryota</taxon>
        <taxon>Viridiplantae</taxon>
        <taxon>Streptophyta</taxon>
        <taxon>Embryophyta</taxon>
        <taxon>Tracheophyta</taxon>
        <taxon>Spermatophyta</taxon>
        <taxon>Magnoliopsida</taxon>
        <taxon>eudicotyledons</taxon>
        <taxon>Gunneridae</taxon>
        <taxon>Pentapetalae</taxon>
        <taxon>asterids</taxon>
        <taxon>lamiids</taxon>
        <taxon>Lamiales</taxon>
        <taxon>Orobanchaceae</taxon>
        <taxon>Buchnereae</taxon>
        <taxon>Striga</taxon>
    </lineage>
</organism>
<comment type="caution">
    <text evidence="3">The sequence shown here is derived from an EMBL/GenBank/DDBJ whole genome shotgun (WGS) entry which is preliminary data.</text>
</comment>
<sequence length="152" mass="15951">MATKLLLLASLSCFCVSAIAAGAQSPAASPTTPATTHSPDNPPQPSATPPPSALPHPPPAQQPLPAHALAPGPAKHKKKHKHHHHHHHHTHAHAPKVPGPRALPKVQETDGKTSPAPSLTLYLNKGVSRRGRMRVIAGFAAATFFAITRFCS</sequence>
<feature type="compositionally biased region" description="Basic residues" evidence="1">
    <location>
        <begin position="74"/>
        <end position="94"/>
    </location>
</feature>
<reference evidence="3" key="1">
    <citation type="submission" date="2019-12" db="EMBL/GenBank/DDBJ databases">
        <authorList>
            <person name="Scholes J."/>
        </authorList>
    </citation>
    <scope>NUCLEOTIDE SEQUENCE</scope>
</reference>
<keyword evidence="2" id="KW-0732">Signal</keyword>
<feature type="compositionally biased region" description="Low complexity" evidence="1">
    <location>
        <begin position="63"/>
        <end position="73"/>
    </location>
</feature>
<dbReference type="Proteomes" id="UP001153555">
    <property type="component" value="Unassembled WGS sequence"/>
</dbReference>
<feature type="region of interest" description="Disordered" evidence="1">
    <location>
        <begin position="25"/>
        <end position="119"/>
    </location>
</feature>
<dbReference type="OrthoDB" id="10654462at2759"/>
<protein>
    <submittedName>
        <fullName evidence="3">Uncharacterized protein</fullName>
    </submittedName>
</protein>
<feature type="compositionally biased region" description="Low complexity" evidence="1">
    <location>
        <begin position="25"/>
        <end position="39"/>
    </location>
</feature>
<name>A0A9N7MY42_STRHE</name>
<feature type="signal peptide" evidence="2">
    <location>
        <begin position="1"/>
        <end position="20"/>
    </location>
</feature>
<evidence type="ECO:0000256" key="2">
    <source>
        <dbReference type="SAM" id="SignalP"/>
    </source>
</evidence>
<keyword evidence="4" id="KW-1185">Reference proteome</keyword>
<dbReference type="InterPro" id="IPR038793">
    <property type="entry name" value="AGP19"/>
</dbReference>
<dbReference type="PANTHER" id="PTHR36549">
    <property type="entry name" value="LYSINE-RICH ARABINOGALACTAN PROTEIN 19"/>
    <property type="match status" value="1"/>
</dbReference>
<dbReference type="PANTHER" id="PTHR36549:SF3">
    <property type="entry name" value="LYSINE-RICH ARABINOGALACTAN PROTEIN 19"/>
    <property type="match status" value="1"/>
</dbReference>
<evidence type="ECO:0000313" key="3">
    <source>
        <dbReference type="EMBL" id="CAA0822451.1"/>
    </source>
</evidence>
<proteinExistence type="predicted"/>
<accession>A0A9N7MY42</accession>